<keyword evidence="5" id="KW-1185">Reference proteome</keyword>
<dbReference type="AlphaFoldDB" id="A0A7M7MGE3"/>
<dbReference type="PANTHER" id="PTHR15829">
    <property type="entry name" value="PROTEIN KINASE PKN/PRK1, EFFECTOR"/>
    <property type="match status" value="1"/>
</dbReference>
<dbReference type="InterPro" id="IPR031780">
    <property type="entry name" value="FAM65_N"/>
</dbReference>
<reference evidence="4" key="1">
    <citation type="submission" date="2021-01" db="UniProtKB">
        <authorList>
            <consortium name="EnsemblMetazoa"/>
        </authorList>
    </citation>
    <scope>IDENTIFICATION</scope>
</reference>
<comment type="similarity">
    <text evidence="1">Belongs to the RIPOR family.</text>
</comment>
<evidence type="ECO:0000313" key="4">
    <source>
        <dbReference type="EnsemblMetazoa" id="XP_022659937"/>
    </source>
</evidence>
<dbReference type="RefSeq" id="XP_022659937.1">
    <property type="nucleotide sequence ID" value="XM_022804202.1"/>
</dbReference>
<organism evidence="4 5">
    <name type="scientific">Varroa destructor</name>
    <name type="common">Honeybee mite</name>
    <dbReference type="NCBI Taxonomy" id="109461"/>
    <lineage>
        <taxon>Eukaryota</taxon>
        <taxon>Metazoa</taxon>
        <taxon>Ecdysozoa</taxon>
        <taxon>Arthropoda</taxon>
        <taxon>Chelicerata</taxon>
        <taxon>Arachnida</taxon>
        <taxon>Acari</taxon>
        <taxon>Parasitiformes</taxon>
        <taxon>Mesostigmata</taxon>
        <taxon>Gamasina</taxon>
        <taxon>Dermanyssoidea</taxon>
        <taxon>Varroidae</taxon>
        <taxon>Varroa</taxon>
    </lineage>
</organism>
<dbReference type="PANTHER" id="PTHR15829:SF13">
    <property type="entry name" value="FAM65 N-TERMINAL DOMAIN-CONTAINING PROTEIN"/>
    <property type="match status" value="1"/>
</dbReference>
<dbReference type="Pfam" id="PF15903">
    <property type="entry name" value="PL48"/>
    <property type="match status" value="1"/>
</dbReference>
<evidence type="ECO:0000256" key="2">
    <source>
        <dbReference type="SAM" id="MobiDB-lite"/>
    </source>
</evidence>
<feature type="compositionally biased region" description="Pro residues" evidence="2">
    <location>
        <begin position="427"/>
        <end position="437"/>
    </location>
</feature>
<feature type="compositionally biased region" description="Low complexity" evidence="2">
    <location>
        <begin position="438"/>
        <end position="447"/>
    </location>
</feature>
<dbReference type="InterPro" id="IPR026136">
    <property type="entry name" value="RIPOR3"/>
</dbReference>
<feature type="region of interest" description="Disordered" evidence="2">
    <location>
        <begin position="530"/>
        <end position="553"/>
    </location>
</feature>
<feature type="compositionally biased region" description="Low complexity" evidence="2">
    <location>
        <begin position="533"/>
        <end position="546"/>
    </location>
</feature>
<name>A0A7M7MGE3_VARDE</name>
<dbReference type="KEGG" id="vde:111249828"/>
<feature type="compositionally biased region" description="Polar residues" evidence="2">
    <location>
        <begin position="361"/>
        <end position="376"/>
    </location>
</feature>
<feature type="domain" description="FAM65 N-terminal" evidence="3">
    <location>
        <begin position="100"/>
        <end position="357"/>
    </location>
</feature>
<dbReference type="Proteomes" id="UP000594260">
    <property type="component" value="Unplaced"/>
</dbReference>
<evidence type="ECO:0000256" key="1">
    <source>
        <dbReference type="ARBA" id="ARBA00005744"/>
    </source>
</evidence>
<dbReference type="OrthoDB" id="9999654at2759"/>
<evidence type="ECO:0000259" key="3">
    <source>
        <dbReference type="Pfam" id="PF15903"/>
    </source>
</evidence>
<feature type="region of interest" description="Disordered" evidence="2">
    <location>
        <begin position="465"/>
        <end position="503"/>
    </location>
</feature>
<feature type="region of interest" description="Disordered" evidence="2">
    <location>
        <begin position="565"/>
        <end position="598"/>
    </location>
</feature>
<dbReference type="EnsemblMetazoa" id="XM_022804202">
    <property type="protein sequence ID" value="XP_022659937"/>
    <property type="gene ID" value="LOC111249828"/>
</dbReference>
<feature type="region of interest" description="Disordered" evidence="2">
    <location>
        <begin position="361"/>
        <end position="396"/>
    </location>
</feature>
<protein>
    <recommendedName>
        <fullName evidence="3">FAM65 N-terminal domain-containing protein</fullName>
    </recommendedName>
</protein>
<evidence type="ECO:0000313" key="5">
    <source>
        <dbReference type="Proteomes" id="UP000594260"/>
    </source>
</evidence>
<proteinExistence type="inferred from homology"/>
<feature type="region of interest" description="Disordered" evidence="2">
    <location>
        <begin position="413"/>
        <end position="452"/>
    </location>
</feature>
<sequence>MKLTVFEFDKELLNPILEKKAASNENFEQTKGMSVRSSSANRLSSLYDSNGTVPPSGVTLGGSSLHRSKSFASSLSLRSNYDEGGGSGGTLGRYHNKLIPHPERTCELFEAVLDGLADCMDVTSEDIRTAEMSSRGNSPKIAFVASQYVQRLEAQYDEVERLRNRYLVQKQLRDGASEMGRAFVTSSLGRTREKALKGIRNTYRECEMTMKMIESQLETKCLGSLHLQINAMQGFARVCPGDQFLITIRHGEKKWKTRGKIGKSGAQTWDNREAQFRLSSWYHLRIKAVELKGLGRSVQLGERICEVPKLMRAQAQTMNVKFGTSGSLQLELVVVWNPLHGTEELSDTISKRSRPVSAYLINQSGLPPTPPSSGYASKSPVASRAGTDASSASGSLRGVEDALEAFSFLDEQDDMDSGVGHSRNVSPMPPPFPPPPSAAALQQLSQQCRRPASNEAVDLLRGHTQAFNRPHRVPPSTTSHPRASPSGSREYQLPQSYPQSPNVVPMYQPQYQKELEQSLEQRRQQLRDYRPRQTGSMQQQQLQSGSPTIGVGVNRFGTNLCKATAPNQESSLPQHRRPISPFQQRSNEAPPFRTDTHIVNGYDSTISYRL</sequence>
<accession>A0A7M7MGE3</accession>
<dbReference type="InParanoid" id="A0A7M7MGE3"/>
<dbReference type="GeneID" id="111249828"/>
<feature type="compositionally biased region" description="Polar residues" evidence="2">
    <location>
        <begin position="475"/>
        <end position="502"/>
    </location>
</feature>